<dbReference type="InterPro" id="IPR002347">
    <property type="entry name" value="SDR_fam"/>
</dbReference>
<keyword evidence="2" id="KW-0560">Oxidoreductase</keyword>
<dbReference type="EMBL" id="KV020168">
    <property type="protein sequence ID" value="KZV14879.1"/>
    <property type="molecule type" value="Genomic_DNA"/>
</dbReference>
<dbReference type="PRINTS" id="PR00081">
    <property type="entry name" value="GDHRDH"/>
</dbReference>
<gene>
    <name evidence="5" type="ORF">F511_08519</name>
</gene>
<evidence type="ECO:0000313" key="6">
    <source>
        <dbReference type="Proteomes" id="UP000250235"/>
    </source>
</evidence>
<dbReference type="OrthoDB" id="1393670at2759"/>
<dbReference type="InterPro" id="IPR020904">
    <property type="entry name" value="Sc_DH/Rdtase_CS"/>
</dbReference>
<dbReference type="AlphaFoldDB" id="A0A2Z7A0D7"/>
<evidence type="ECO:0000259" key="4">
    <source>
        <dbReference type="SMART" id="SM00822"/>
    </source>
</evidence>
<feature type="domain" description="Ketoreductase" evidence="4">
    <location>
        <begin position="7"/>
        <end position="193"/>
    </location>
</feature>
<accession>A0A2Z7A0D7</accession>
<dbReference type="Proteomes" id="UP000250235">
    <property type="component" value="Unassembled WGS sequence"/>
</dbReference>
<evidence type="ECO:0000256" key="2">
    <source>
        <dbReference type="ARBA" id="ARBA00023002"/>
    </source>
</evidence>
<evidence type="ECO:0000256" key="1">
    <source>
        <dbReference type="ARBA" id="ARBA00006484"/>
    </source>
</evidence>
<reference evidence="5 6" key="1">
    <citation type="journal article" date="2015" name="Proc. Natl. Acad. Sci. U.S.A.">
        <title>The resurrection genome of Boea hygrometrica: A blueprint for survival of dehydration.</title>
        <authorList>
            <person name="Xiao L."/>
            <person name="Yang G."/>
            <person name="Zhang L."/>
            <person name="Yang X."/>
            <person name="Zhao S."/>
            <person name="Ji Z."/>
            <person name="Zhou Q."/>
            <person name="Hu M."/>
            <person name="Wang Y."/>
            <person name="Chen M."/>
            <person name="Xu Y."/>
            <person name="Jin H."/>
            <person name="Xiao X."/>
            <person name="Hu G."/>
            <person name="Bao F."/>
            <person name="Hu Y."/>
            <person name="Wan P."/>
            <person name="Li L."/>
            <person name="Deng X."/>
            <person name="Kuang T."/>
            <person name="Xiang C."/>
            <person name="Zhu J.K."/>
            <person name="Oliver M.J."/>
            <person name="He Y."/>
        </authorList>
    </citation>
    <scope>NUCLEOTIDE SEQUENCE [LARGE SCALE GENOMIC DNA]</scope>
    <source>
        <strain evidence="6">cv. XS01</strain>
    </source>
</reference>
<dbReference type="PANTHER" id="PTHR45024:SF2">
    <property type="entry name" value="SCP2 DOMAIN-CONTAINING PROTEIN"/>
    <property type="match status" value="1"/>
</dbReference>
<dbReference type="SUPFAM" id="SSF51735">
    <property type="entry name" value="NAD(P)-binding Rossmann-fold domains"/>
    <property type="match status" value="1"/>
</dbReference>
<dbReference type="Gene3D" id="3.40.50.720">
    <property type="entry name" value="NAD(P)-binding Rossmann-like Domain"/>
    <property type="match status" value="1"/>
</dbReference>
<protein>
    <submittedName>
        <fullName evidence="5">Estradiol 17 beta-dehydrogenase</fullName>
    </submittedName>
</protein>
<proteinExistence type="inferred from homology"/>
<dbReference type="Pfam" id="PF00106">
    <property type="entry name" value="adh_short"/>
    <property type="match status" value="1"/>
</dbReference>
<dbReference type="InterPro" id="IPR057326">
    <property type="entry name" value="KR_dom"/>
</dbReference>
<sequence length="296" mass="31163">MIDLKGRVAIVTGAGNGLGRSHAQLLAEHGAKVVVNDLGPEAATVAREIAAGGGVARAVQGSVTDLAFVRQMVDSTLDAWGRIDILVNNAGILRDKSFAKMDLDDFRLVVDVHLMGAAYCSKAVWEPMREQGYGRIVMTTSSSGLYGNFGQANYAAAKMGLVGLMQTLALEGAKYDIRVNCVAPTAATRMMEGILPAEQLALLRPELVSPAVLALVSEQAPTRAIVCAGGGGFELAHITMTQGIHLPEQADAAEVLLARWAEIADRQGELVPAQGFDQARHELKKAGFSVAETAAT</sequence>
<dbReference type="FunFam" id="3.40.50.720:FF:000084">
    <property type="entry name" value="Short-chain dehydrogenase reductase"/>
    <property type="match status" value="1"/>
</dbReference>
<name>A0A2Z7A0D7_9LAMI</name>
<evidence type="ECO:0000313" key="5">
    <source>
        <dbReference type="EMBL" id="KZV14879.1"/>
    </source>
</evidence>
<comment type="similarity">
    <text evidence="1 3">Belongs to the short-chain dehydrogenases/reductases (SDR) family.</text>
</comment>
<dbReference type="SMART" id="SM00822">
    <property type="entry name" value="PKS_KR"/>
    <property type="match status" value="1"/>
</dbReference>
<dbReference type="InterPro" id="IPR051687">
    <property type="entry name" value="Peroxisomal_Beta-Oxidation"/>
</dbReference>
<dbReference type="PROSITE" id="PS00061">
    <property type="entry name" value="ADH_SHORT"/>
    <property type="match status" value="1"/>
</dbReference>
<dbReference type="PRINTS" id="PR00080">
    <property type="entry name" value="SDRFAMILY"/>
</dbReference>
<dbReference type="GO" id="GO:0016616">
    <property type="term" value="F:oxidoreductase activity, acting on the CH-OH group of donors, NAD or NADP as acceptor"/>
    <property type="evidence" value="ECO:0007669"/>
    <property type="project" value="UniProtKB-ARBA"/>
</dbReference>
<evidence type="ECO:0000256" key="3">
    <source>
        <dbReference type="RuleBase" id="RU000363"/>
    </source>
</evidence>
<dbReference type="PANTHER" id="PTHR45024">
    <property type="entry name" value="DEHYDROGENASES, SHORT CHAIN"/>
    <property type="match status" value="1"/>
</dbReference>
<keyword evidence="6" id="KW-1185">Reference proteome</keyword>
<dbReference type="InterPro" id="IPR036291">
    <property type="entry name" value="NAD(P)-bd_dom_sf"/>
</dbReference>
<organism evidence="5 6">
    <name type="scientific">Dorcoceras hygrometricum</name>
    <dbReference type="NCBI Taxonomy" id="472368"/>
    <lineage>
        <taxon>Eukaryota</taxon>
        <taxon>Viridiplantae</taxon>
        <taxon>Streptophyta</taxon>
        <taxon>Embryophyta</taxon>
        <taxon>Tracheophyta</taxon>
        <taxon>Spermatophyta</taxon>
        <taxon>Magnoliopsida</taxon>
        <taxon>eudicotyledons</taxon>
        <taxon>Gunneridae</taxon>
        <taxon>Pentapetalae</taxon>
        <taxon>asterids</taxon>
        <taxon>lamiids</taxon>
        <taxon>Lamiales</taxon>
        <taxon>Gesneriaceae</taxon>
        <taxon>Didymocarpoideae</taxon>
        <taxon>Trichosporeae</taxon>
        <taxon>Loxocarpinae</taxon>
        <taxon>Dorcoceras</taxon>
    </lineage>
</organism>